<feature type="compositionally biased region" description="Polar residues" evidence="1">
    <location>
        <begin position="150"/>
        <end position="187"/>
    </location>
</feature>
<organism evidence="3 4">
    <name type="scientific">Acer yangbiense</name>
    <dbReference type="NCBI Taxonomy" id="1000413"/>
    <lineage>
        <taxon>Eukaryota</taxon>
        <taxon>Viridiplantae</taxon>
        <taxon>Streptophyta</taxon>
        <taxon>Embryophyta</taxon>
        <taxon>Tracheophyta</taxon>
        <taxon>Spermatophyta</taxon>
        <taxon>Magnoliopsida</taxon>
        <taxon>eudicotyledons</taxon>
        <taxon>Gunneridae</taxon>
        <taxon>Pentapetalae</taxon>
        <taxon>rosids</taxon>
        <taxon>malvids</taxon>
        <taxon>Sapindales</taxon>
        <taxon>Sapindaceae</taxon>
        <taxon>Hippocastanoideae</taxon>
        <taxon>Acereae</taxon>
        <taxon>Acer</taxon>
    </lineage>
</organism>
<gene>
    <name evidence="3" type="ORF">EZV62_000163</name>
</gene>
<sequence length="381" mass="43486">MQAKKTTEEVEKINMIDTWLKKHRLIYVDGTINLSSFKTWLLMKFDSTKDAWDYLEGLFKQSNFACRYQLEMDIRAAKQGERSIQEFFSFMTEIWDQLALMDPKECTSFPTYQKLCEERKLVEFLMALRDDFEAIKGHWKKDCPLIQNRSQDSQEGQTYSQGGQKQYPNRFSTQSRVPRPPTANTSSESKHAALSLAPFGNDNSSHLQSLVATELARILGVSLTPSASFVSNSADEPDDDVSLNTDNYVSLPFDSRPPIIRQYSHRNVQQSTSNVPPSDGSLSIDSLDVADPIMILPCFCDIVLMVVLSYYCMLMMIITGDDKQGICDLKQQLLTCFEMKDLGYLRYFLGIEVAYSPKAISFLNQNMLLMSLLELAYRILV</sequence>
<dbReference type="PANTHER" id="PTHR37610">
    <property type="entry name" value="CCHC-TYPE DOMAIN-CONTAINING PROTEIN"/>
    <property type="match status" value="1"/>
</dbReference>
<evidence type="ECO:0000256" key="1">
    <source>
        <dbReference type="SAM" id="MobiDB-lite"/>
    </source>
</evidence>
<keyword evidence="2" id="KW-1133">Transmembrane helix</keyword>
<reference evidence="4" key="1">
    <citation type="journal article" date="2019" name="Gigascience">
        <title>De novo genome assembly of the endangered Acer yangbiense, a plant species with extremely small populations endemic to Yunnan Province, China.</title>
        <authorList>
            <person name="Yang J."/>
            <person name="Wariss H.M."/>
            <person name="Tao L."/>
            <person name="Zhang R."/>
            <person name="Yun Q."/>
            <person name="Hollingsworth P."/>
            <person name="Dao Z."/>
            <person name="Luo G."/>
            <person name="Guo H."/>
            <person name="Ma Y."/>
            <person name="Sun W."/>
        </authorList>
    </citation>
    <scope>NUCLEOTIDE SEQUENCE [LARGE SCALE GENOMIC DNA]</scope>
    <source>
        <strain evidence="4">cv. Malutang</strain>
    </source>
</reference>
<dbReference type="AlphaFoldDB" id="A0A5C7IRZ3"/>
<evidence type="ECO:0000313" key="4">
    <source>
        <dbReference type="Proteomes" id="UP000323000"/>
    </source>
</evidence>
<keyword evidence="4" id="KW-1185">Reference proteome</keyword>
<comment type="caution">
    <text evidence="3">The sequence shown here is derived from an EMBL/GenBank/DDBJ whole genome shotgun (WGS) entry which is preliminary data.</text>
</comment>
<evidence type="ECO:0000313" key="3">
    <source>
        <dbReference type="EMBL" id="TXG71584.1"/>
    </source>
</evidence>
<dbReference type="PANTHER" id="PTHR37610:SF77">
    <property type="entry name" value="INTEGRASE CATALYTIC DOMAIN-CONTAINING PROTEIN"/>
    <property type="match status" value="1"/>
</dbReference>
<proteinExistence type="predicted"/>
<evidence type="ECO:0000256" key="2">
    <source>
        <dbReference type="SAM" id="Phobius"/>
    </source>
</evidence>
<dbReference type="Proteomes" id="UP000323000">
    <property type="component" value="Chromosome 1"/>
</dbReference>
<protein>
    <submittedName>
        <fullName evidence="3">Uncharacterized protein</fullName>
    </submittedName>
</protein>
<keyword evidence="2" id="KW-0812">Transmembrane</keyword>
<feature type="region of interest" description="Disordered" evidence="1">
    <location>
        <begin position="150"/>
        <end position="191"/>
    </location>
</feature>
<feature type="transmembrane region" description="Helical" evidence="2">
    <location>
        <begin position="293"/>
        <end position="314"/>
    </location>
</feature>
<keyword evidence="2" id="KW-0472">Membrane</keyword>
<accession>A0A5C7IRZ3</accession>
<dbReference type="EMBL" id="VAHF01000001">
    <property type="protein sequence ID" value="TXG71584.1"/>
    <property type="molecule type" value="Genomic_DNA"/>
</dbReference>
<name>A0A5C7IRZ3_9ROSI</name>
<dbReference type="OrthoDB" id="1706811at2759"/>